<keyword evidence="3" id="KW-1185">Reference proteome</keyword>
<evidence type="ECO:0000256" key="1">
    <source>
        <dbReference type="SAM" id="MobiDB-lite"/>
    </source>
</evidence>
<evidence type="ECO:0000313" key="2">
    <source>
        <dbReference type="EMBL" id="CAK5284090.1"/>
    </source>
</evidence>
<name>A0AAD2HZC8_9AGAR</name>
<reference evidence="2" key="1">
    <citation type="submission" date="2023-11" db="EMBL/GenBank/DDBJ databases">
        <authorList>
            <person name="De Vega J J."/>
            <person name="De Vega J J."/>
        </authorList>
    </citation>
    <scope>NUCLEOTIDE SEQUENCE</scope>
</reference>
<feature type="region of interest" description="Disordered" evidence="1">
    <location>
        <begin position="18"/>
        <end position="53"/>
    </location>
</feature>
<sequence>IAAPDSWATAQGFVLPAVSRYPPSKSSRRENKRERPEITNDYGHRRGLGRDIGSVSRQQRCPLVRCPLKSDVAERVLMGVQLMRPVDRNREA</sequence>
<protein>
    <submittedName>
        <fullName evidence="2">Uncharacterized protein</fullName>
    </submittedName>
</protein>
<gene>
    <name evidence="2" type="ORF">MYCIT1_LOCUS37107</name>
</gene>
<dbReference type="EMBL" id="CAVNYO010000478">
    <property type="protein sequence ID" value="CAK5284090.1"/>
    <property type="molecule type" value="Genomic_DNA"/>
</dbReference>
<proteinExistence type="predicted"/>
<feature type="compositionally biased region" description="Basic and acidic residues" evidence="1">
    <location>
        <begin position="27"/>
        <end position="44"/>
    </location>
</feature>
<accession>A0AAD2HZC8</accession>
<dbReference type="Proteomes" id="UP001295794">
    <property type="component" value="Unassembled WGS sequence"/>
</dbReference>
<evidence type="ECO:0000313" key="3">
    <source>
        <dbReference type="Proteomes" id="UP001295794"/>
    </source>
</evidence>
<organism evidence="2 3">
    <name type="scientific">Mycena citricolor</name>
    <dbReference type="NCBI Taxonomy" id="2018698"/>
    <lineage>
        <taxon>Eukaryota</taxon>
        <taxon>Fungi</taxon>
        <taxon>Dikarya</taxon>
        <taxon>Basidiomycota</taxon>
        <taxon>Agaricomycotina</taxon>
        <taxon>Agaricomycetes</taxon>
        <taxon>Agaricomycetidae</taxon>
        <taxon>Agaricales</taxon>
        <taxon>Marasmiineae</taxon>
        <taxon>Mycenaceae</taxon>
        <taxon>Mycena</taxon>
    </lineage>
</organism>
<dbReference type="AlphaFoldDB" id="A0AAD2HZC8"/>
<feature type="non-terminal residue" evidence="2">
    <location>
        <position position="1"/>
    </location>
</feature>
<comment type="caution">
    <text evidence="2">The sequence shown here is derived from an EMBL/GenBank/DDBJ whole genome shotgun (WGS) entry which is preliminary data.</text>
</comment>